<name>A0A1B8PMZ2_MORNO</name>
<sequence length="140" mass="16211">MSDLSKEQAYVKIIQELYGSSIHVDEYMISDEVISMVHTILNEIRKCNKNSAVFTATFNALADALETTWKNFGIADPKQFLEDFFAEDKNIFNKQYAAFGAEFMTSFVKQWFWVLTNQRQARICVVVAARNYNQLLLLVF</sequence>
<accession>A0A1B8PMZ2</accession>
<dbReference type="RefSeq" id="WP_066891463.1">
    <property type="nucleotide sequence ID" value="NZ_LZDN01000001.1"/>
</dbReference>
<dbReference type="EMBL" id="LZDN01000001">
    <property type="protein sequence ID" value="OBX52521.1"/>
    <property type="molecule type" value="Genomic_DNA"/>
</dbReference>
<dbReference type="AlphaFoldDB" id="A0A1B8PMZ2"/>
<dbReference type="Proteomes" id="UP000092671">
    <property type="component" value="Unassembled WGS sequence"/>
</dbReference>
<proteinExistence type="predicted"/>
<organism evidence="1 2">
    <name type="scientific">Moraxella nonliquefaciens</name>
    <dbReference type="NCBI Taxonomy" id="478"/>
    <lineage>
        <taxon>Bacteria</taxon>
        <taxon>Pseudomonadati</taxon>
        <taxon>Pseudomonadota</taxon>
        <taxon>Gammaproteobacteria</taxon>
        <taxon>Moraxellales</taxon>
        <taxon>Moraxellaceae</taxon>
        <taxon>Moraxella</taxon>
    </lineage>
</organism>
<evidence type="ECO:0000313" key="1">
    <source>
        <dbReference type="EMBL" id="OBX52521.1"/>
    </source>
</evidence>
<protein>
    <submittedName>
        <fullName evidence="1">Uncharacterized protein</fullName>
    </submittedName>
</protein>
<comment type="caution">
    <text evidence="1">The sequence shown here is derived from an EMBL/GenBank/DDBJ whole genome shotgun (WGS) entry which is preliminary data.</text>
</comment>
<gene>
    <name evidence="1" type="ORF">A9Z60_02410</name>
</gene>
<reference evidence="1 2" key="1">
    <citation type="submission" date="2016-06" db="EMBL/GenBank/DDBJ databases">
        <title>Draft genome of Moraxella nonliquefaciens CCUG 60284.</title>
        <authorList>
            <person name="Salva-Serra F."/>
            <person name="Engstrom-Jakobsson H."/>
            <person name="Thorell K."/>
            <person name="Gonzales-Siles L."/>
            <person name="Karlsson R."/>
            <person name="Boulund F."/>
            <person name="Engstrand L."/>
            <person name="Kristiansson E."/>
            <person name="Moore E."/>
        </authorList>
    </citation>
    <scope>NUCLEOTIDE SEQUENCE [LARGE SCALE GENOMIC DNA]</scope>
    <source>
        <strain evidence="1 2">CCUG 60284</strain>
    </source>
</reference>
<evidence type="ECO:0000313" key="2">
    <source>
        <dbReference type="Proteomes" id="UP000092671"/>
    </source>
</evidence>